<dbReference type="CDD" id="cd20335">
    <property type="entry name" value="BRcat_RBR"/>
    <property type="match status" value="1"/>
</dbReference>
<dbReference type="KEGG" id="svp:Pan189_30620"/>
<sequence length="396" mass="42177">MTIEFDCPNCGVAIRVDDSAAGKKGSCPKCRMKLRVPAIAPADEPPEPDPPTAPPAAVPDQPVAAAPEAPPEQIASPPVPPTETPAFNPAEFLTVEEESVTGRTTKHRRKRGRGRSSGLIFSTVVAVVCGLMIAVVVYRYAVDTGPRLTGEAVAAPSARAALPPKSIVPPAAGLPEESVALVMQALQPPGVPFKSRLMELRFVAAENAILVSVAESSATTLFAVPLGQESKVAAIVRLNRQQVAALKYKERRDEVLQFFRVFSNTLRNGEAIVPDDQGFRDTVGLNALTGVLGYSVEAVAEGRVYRCVYEDESGRIYFALPELTTEFQIRGRVLPDGSTPIPLDYQVTVAEQSLEPPRVPERSELIDSEAGDVSEAGSVFGEAEDAASPAMPQVID</sequence>
<feature type="region of interest" description="Disordered" evidence="1">
    <location>
        <begin position="38"/>
        <end position="83"/>
    </location>
</feature>
<dbReference type="OrthoDB" id="209478at2"/>
<evidence type="ECO:0000256" key="1">
    <source>
        <dbReference type="SAM" id="MobiDB-lite"/>
    </source>
</evidence>
<dbReference type="AlphaFoldDB" id="A0A517R468"/>
<name>A0A517R468_9PLAN</name>
<keyword evidence="2" id="KW-0812">Transmembrane</keyword>
<keyword evidence="4" id="KW-1185">Reference proteome</keyword>
<evidence type="ECO:0000313" key="3">
    <source>
        <dbReference type="EMBL" id="QDT38666.1"/>
    </source>
</evidence>
<accession>A0A517R468</accession>
<keyword evidence="2" id="KW-0472">Membrane</keyword>
<dbReference type="Gene3D" id="2.20.28.160">
    <property type="match status" value="1"/>
</dbReference>
<evidence type="ECO:0000313" key="4">
    <source>
        <dbReference type="Proteomes" id="UP000317318"/>
    </source>
</evidence>
<evidence type="ECO:0000256" key="2">
    <source>
        <dbReference type="SAM" id="Phobius"/>
    </source>
</evidence>
<dbReference type="EMBL" id="CP036268">
    <property type="protein sequence ID" value="QDT38666.1"/>
    <property type="molecule type" value="Genomic_DNA"/>
</dbReference>
<keyword evidence="2" id="KW-1133">Transmembrane helix</keyword>
<protein>
    <submittedName>
        <fullName evidence="3">Uncharacterized protein</fullName>
    </submittedName>
</protein>
<feature type="region of interest" description="Disordered" evidence="1">
    <location>
        <begin position="353"/>
        <end position="396"/>
    </location>
</feature>
<proteinExistence type="predicted"/>
<reference evidence="3 4" key="1">
    <citation type="submission" date="2019-02" db="EMBL/GenBank/DDBJ databases">
        <title>Deep-cultivation of Planctomycetes and their phenomic and genomic characterization uncovers novel biology.</title>
        <authorList>
            <person name="Wiegand S."/>
            <person name="Jogler M."/>
            <person name="Boedeker C."/>
            <person name="Pinto D."/>
            <person name="Vollmers J."/>
            <person name="Rivas-Marin E."/>
            <person name="Kohn T."/>
            <person name="Peeters S.H."/>
            <person name="Heuer A."/>
            <person name="Rast P."/>
            <person name="Oberbeckmann S."/>
            <person name="Bunk B."/>
            <person name="Jeske O."/>
            <person name="Meyerdierks A."/>
            <person name="Storesund J.E."/>
            <person name="Kallscheuer N."/>
            <person name="Luecker S."/>
            <person name="Lage O.M."/>
            <person name="Pohl T."/>
            <person name="Merkel B.J."/>
            <person name="Hornburger P."/>
            <person name="Mueller R.-W."/>
            <person name="Bruemmer F."/>
            <person name="Labrenz M."/>
            <person name="Spormann A.M."/>
            <person name="Op den Camp H."/>
            <person name="Overmann J."/>
            <person name="Amann R."/>
            <person name="Jetten M.S.M."/>
            <person name="Mascher T."/>
            <person name="Medema M.H."/>
            <person name="Devos D.P."/>
            <person name="Kaster A.-K."/>
            <person name="Ovreas L."/>
            <person name="Rohde M."/>
            <person name="Galperin M.Y."/>
            <person name="Jogler C."/>
        </authorList>
    </citation>
    <scope>NUCLEOTIDE SEQUENCE [LARGE SCALE GENOMIC DNA]</scope>
    <source>
        <strain evidence="3 4">Pan189</strain>
    </source>
</reference>
<dbReference type="RefSeq" id="WP_145364751.1">
    <property type="nucleotide sequence ID" value="NZ_CP036268.1"/>
</dbReference>
<gene>
    <name evidence="3" type="ORF">Pan189_30620</name>
</gene>
<organism evidence="3 4">
    <name type="scientific">Stratiformator vulcanicus</name>
    <dbReference type="NCBI Taxonomy" id="2527980"/>
    <lineage>
        <taxon>Bacteria</taxon>
        <taxon>Pseudomonadati</taxon>
        <taxon>Planctomycetota</taxon>
        <taxon>Planctomycetia</taxon>
        <taxon>Planctomycetales</taxon>
        <taxon>Planctomycetaceae</taxon>
        <taxon>Stratiformator</taxon>
    </lineage>
</organism>
<dbReference type="Proteomes" id="UP000317318">
    <property type="component" value="Chromosome"/>
</dbReference>
<feature type="transmembrane region" description="Helical" evidence="2">
    <location>
        <begin position="118"/>
        <end position="141"/>
    </location>
</feature>
<feature type="compositionally biased region" description="Low complexity" evidence="1">
    <location>
        <begin position="58"/>
        <end position="76"/>
    </location>
</feature>
<feature type="compositionally biased region" description="Pro residues" evidence="1">
    <location>
        <begin position="48"/>
        <end position="57"/>
    </location>
</feature>